<proteinExistence type="predicted"/>
<reference evidence="2" key="1">
    <citation type="journal article" date="2019" name="Int. J. Syst. Evol. Microbiol.">
        <title>The Global Catalogue of Microorganisms (GCM) 10K type strain sequencing project: providing services to taxonomists for standard genome sequencing and annotation.</title>
        <authorList>
            <consortium name="The Broad Institute Genomics Platform"/>
            <consortium name="The Broad Institute Genome Sequencing Center for Infectious Disease"/>
            <person name="Wu L."/>
            <person name="Ma J."/>
        </authorList>
    </citation>
    <scope>NUCLEOTIDE SEQUENCE [LARGE SCALE GENOMIC DNA]</scope>
    <source>
        <strain evidence="2">CGMCC 4.7676</strain>
    </source>
</reference>
<dbReference type="RefSeq" id="WP_378243180.1">
    <property type="nucleotide sequence ID" value="NZ_JBHRWK010000059.1"/>
</dbReference>
<dbReference type="Proteomes" id="UP001595645">
    <property type="component" value="Unassembled WGS sequence"/>
</dbReference>
<comment type="caution">
    <text evidence="1">The sequence shown here is derived from an EMBL/GenBank/DDBJ whole genome shotgun (WGS) entry which is preliminary data.</text>
</comment>
<sequence length="257" mass="28382">MTTMCTTPGHESRHRPEHQWICGGCVRDLEQNLAEVTFLFDNLTITLARQDVIGGDGGRKSAETSLVFKEHASEAMEVLSSTLTAAADDLSAQLGMQFPLNPARWLEASLDELAGWDQAGRLVDEIRHAVSNAFRAIDRPPEFLFAGPCRTEGCGTAMDANPGDMHVRCPNCEVEYSVAERRQWMVDAAAVRNVTKTQALSWVKLLMDREIPDGTWRSWRTRGRLHVRGVNGAGQELFGFGDVRDLAISWAARGKAA</sequence>
<gene>
    <name evidence="1" type="ORF">ACFOSH_31730</name>
</gene>
<protein>
    <submittedName>
        <fullName evidence="1">Uncharacterized protein</fullName>
    </submittedName>
</protein>
<name>A0ABV7P7I8_9PSEU</name>
<keyword evidence="2" id="KW-1185">Reference proteome</keyword>
<evidence type="ECO:0000313" key="1">
    <source>
        <dbReference type="EMBL" id="MFC3454030.1"/>
    </source>
</evidence>
<accession>A0ABV7P7I8</accession>
<organism evidence="1 2">
    <name type="scientific">Amycolatopsis speibonae</name>
    <dbReference type="NCBI Taxonomy" id="1450224"/>
    <lineage>
        <taxon>Bacteria</taxon>
        <taxon>Bacillati</taxon>
        <taxon>Actinomycetota</taxon>
        <taxon>Actinomycetes</taxon>
        <taxon>Pseudonocardiales</taxon>
        <taxon>Pseudonocardiaceae</taxon>
        <taxon>Amycolatopsis</taxon>
    </lineage>
</organism>
<dbReference type="EMBL" id="JBHRWK010000059">
    <property type="protein sequence ID" value="MFC3454030.1"/>
    <property type="molecule type" value="Genomic_DNA"/>
</dbReference>
<evidence type="ECO:0000313" key="2">
    <source>
        <dbReference type="Proteomes" id="UP001595645"/>
    </source>
</evidence>